<keyword evidence="1" id="KW-0732">Signal</keyword>
<dbReference type="AlphaFoldDB" id="A0A068YXC1"/>
<evidence type="ECO:0008006" key="4">
    <source>
        <dbReference type="Google" id="ProtNLM"/>
    </source>
</evidence>
<name>A0A068YXC1_9GAMM</name>
<protein>
    <recommendedName>
        <fullName evidence="4">Lipoprotein</fullName>
    </recommendedName>
</protein>
<evidence type="ECO:0000256" key="1">
    <source>
        <dbReference type="SAM" id="SignalP"/>
    </source>
</evidence>
<accession>A0A068YXC1</accession>
<feature type="chain" id="PRO_5030002318" description="Lipoprotein" evidence="1">
    <location>
        <begin position="19"/>
        <end position="303"/>
    </location>
</feature>
<reference evidence="2 3" key="1">
    <citation type="journal article" date="2014" name="Genome Announc.">
        <title>Whole-Genome Sequence of Serratia symbiotica Strain CWBI-2.3T, a Free-Living Symbiont of the Black Bean Aphid Aphis fabae.</title>
        <authorList>
            <person name="Foray V."/>
            <person name="Grigorescu A.S."/>
            <person name="Sabri A."/>
            <person name="Haubruge E."/>
            <person name="Lognay G."/>
            <person name="Francis F."/>
            <person name="Fauconnier M.L."/>
            <person name="Hance T."/>
            <person name="Thonart P."/>
        </authorList>
    </citation>
    <scope>NUCLEOTIDE SEQUENCE [LARGE SCALE GENOMIC DNA]</scope>
    <source>
        <strain evidence="2">CWBI-2.3</strain>
    </source>
</reference>
<organism evidence="2 3">
    <name type="scientific">Serratia symbiotica</name>
    <dbReference type="NCBI Taxonomy" id="138074"/>
    <lineage>
        <taxon>Bacteria</taxon>
        <taxon>Pseudomonadati</taxon>
        <taxon>Pseudomonadota</taxon>
        <taxon>Gammaproteobacteria</taxon>
        <taxon>Enterobacterales</taxon>
        <taxon>Yersiniaceae</taxon>
        <taxon>Serratia</taxon>
    </lineage>
</organism>
<dbReference type="PROSITE" id="PS51257">
    <property type="entry name" value="PROKAR_LIPOPROTEIN"/>
    <property type="match status" value="1"/>
</dbReference>
<sequence>MKSIKCVFLLCAASLISACDIPAAKQAPGEATVQENAPMPKVGTYYVDMAALPLIQNTVRLMAPQLKGDVDIAAIQKICLLARGEVTKAVVKESLKRDGIKLESIPQSGSNMSLLINDDNKGRQTLCAAYIANNLNSPLDRTQFMEKKAETISNNNKKKTTVYKEQVNPTQLSDTLATNMAVARANAEVYALIASLLRDEPGLSPEQYSVKVKKMFSELSSYYLLRVKQLYSPDTNGYLLTAINKEGDYAFSSSGGYSFTRTDNTILLSYQGVNWLGRGKLLGSDYVLKAKIFPEEATKSLEK</sequence>
<gene>
    <name evidence="2" type="ORF">SYMBAF_02565</name>
</gene>
<evidence type="ECO:0000313" key="3">
    <source>
        <dbReference type="Proteomes" id="UP000042738"/>
    </source>
</evidence>
<dbReference type="STRING" id="138074.SYMBAF_100355"/>
<proteinExistence type="predicted"/>
<dbReference type="GeneID" id="93735406"/>
<evidence type="ECO:0000313" key="2">
    <source>
        <dbReference type="EMBL" id="QLH62045.1"/>
    </source>
</evidence>
<dbReference type="EMBL" id="CP050855">
    <property type="protein sequence ID" value="QLH62045.1"/>
    <property type="molecule type" value="Genomic_DNA"/>
</dbReference>
<dbReference type="Proteomes" id="UP000042738">
    <property type="component" value="Chromosome"/>
</dbReference>
<dbReference type="RefSeq" id="WP_040263392.1">
    <property type="nucleotide sequence ID" value="NZ_CP050855.1"/>
</dbReference>
<feature type="signal peptide" evidence="1">
    <location>
        <begin position="1"/>
        <end position="18"/>
    </location>
</feature>